<accession>A0ABU6TRJ0</accession>
<gene>
    <name evidence="4" type="ORF">PIB30_073652</name>
</gene>
<reference evidence="4 5" key="1">
    <citation type="journal article" date="2023" name="Plants (Basel)">
        <title>Bridging the Gap: Combining Genomics and Transcriptomics Approaches to Understand Stylosanthes scabra, an Orphan Legume from the Brazilian Caatinga.</title>
        <authorList>
            <person name="Ferreira-Neto J.R.C."/>
            <person name="da Silva M.D."/>
            <person name="Binneck E."/>
            <person name="de Melo N.F."/>
            <person name="da Silva R.H."/>
            <person name="de Melo A.L.T.M."/>
            <person name="Pandolfi V."/>
            <person name="Bustamante F.O."/>
            <person name="Brasileiro-Vidal A.C."/>
            <person name="Benko-Iseppon A.M."/>
        </authorList>
    </citation>
    <scope>NUCLEOTIDE SEQUENCE [LARGE SCALE GENOMIC DNA]</scope>
    <source>
        <tissue evidence="4">Leaves</tissue>
    </source>
</reference>
<evidence type="ECO:0000256" key="1">
    <source>
        <dbReference type="PROSITE-ProRule" id="PRU00176"/>
    </source>
</evidence>
<feature type="domain" description="RRM" evidence="3">
    <location>
        <begin position="54"/>
        <end position="137"/>
    </location>
</feature>
<dbReference type="CDD" id="cd00590">
    <property type="entry name" value="RRM_SF"/>
    <property type="match status" value="1"/>
</dbReference>
<feature type="region of interest" description="Disordered" evidence="2">
    <location>
        <begin position="1"/>
        <end position="40"/>
    </location>
</feature>
<organism evidence="4 5">
    <name type="scientific">Stylosanthes scabra</name>
    <dbReference type="NCBI Taxonomy" id="79078"/>
    <lineage>
        <taxon>Eukaryota</taxon>
        <taxon>Viridiplantae</taxon>
        <taxon>Streptophyta</taxon>
        <taxon>Embryophyta</taxon>
        <taxon>Tracheophyta</taxon>
        <taxon>Spermatophyta</taxon>
        <taxon>Magnoliopsida</taxon>
        <taxon>eudicotyledons</taxon>
        <taxon>Gunneridae</taxon>
        <taxon>Pentapetalae</taxon>
        <taxon>rosids</taxon>
        <taxon>fabids</taxon>
        <taxon>Fabales</taxon>
        <taxon>Fabaceae</taxon>
        <taxon>Papilionoideae</taxon>
        <taxon>50 kb inversion clade</taxon>
        <taxon>dalbergioids sensu lato</taxon>
        <taxon>Dalbergieae</taxon>
        <taxon>Pterocarpus clade</taxon>
        <taxon>Stylosanthes</taxon>
    </lineage>
</organism>
<name>A0ABU6TRJ0_9FABA</name>
<evidence type="ECO:0000313" key="5">
    <source>
        <dbReference type="Proteomes" id="UP001341840"/>
    </source>
</evidence>
<sequence>SKFTIQNTEKTPQTKKLKTLKTEFSTNAEKNKKRASRSSVSAEKYASFQEKVSRTVFFDNLSPQVSESVLRTAIEQFATVKGVKFIPNYLGPRNLPQCALIELDSSKKVEEVIAMITQYPNMMSGMPRPVRARPAEVEMFDDRPENPNRKIKFCWLDPNDEDFEVTKELKHLTQKHAAEIEYVHKLQLEDEKKLAEQQGASLDMHYKKYKLVDSVITDGTAKHLSRRRIVKRRRITHYPSSPFLLPLPECAAVTNQLRRCGGFHKNELINALYHQGTFVTKDDGGVVYDGEMMVEVENLDAYKLDVFSFRD</sequence>
<dbReference type="PROSITE" id="PS50102">
    <property type="entry name" value="RRM"/>
    <property type="match status" value="1"/>
</dbReference>
<dbReference type="PANTHER" id="PTHR36309:SF1">
    <property type="entry name" value="RNA-BINDING (RRM_RBD_RNP MOTIFS) FAMILY PROTEIN"/>
    <property type="match status" value="1"/>
</dbReference>
<dbReference type="PANTHER" id="PTHR36309">
    <property type="entry name" value="RNA-BINDING (RRM/RBD/RNP MOTIFS) FAMILY PROTEIN"/>
    <property type="match status" value="1"/>
</dbReference>
<evidence type="ECO:0000259" key="3">
    <source>
        <dbReference type="PROSITE" id="PS50102"/>
    </source>
</evidence>
<dbReference type="Proteomes" id="UP001341840">
    <property type="component" value="Unassembled WGS sequence"/>
</dbReference>
<proteinExistence type="predicted"/>
<dbReference type="Gene3D" id="3.30.70.330">
    <property type="match status" value="1"/>
</dbReference>
<dbReference type="InterPro" id="IPR012677">
    <property type="entry name" value="Nucleotide-bd_a/b_plait_sf"/>
</dbReference>
<protein>
    <recommendedName>
        <fullName evidence="3">RRM domain-containing protein</fullName>
    </recommendedName>
</protein>
<dbReference type="InterPro" id="IPR035979">
    <property type="entry name" value="RBD_domain_sf"/>
</dbReference>
<evidence type="ECO:0000313" key="4">
    <source>
        <dbReference type="EMBL" id="MED6150578.1"/>
    </source>
</evidence>
<keyword evidence="1" id="KW-0694">RNA-binding</keyword>
<comment type="caution">
    <text evidence="4">The sequence shown here is derived from an EMBL/GenBank/DDBJ whole genome shotgun (WGS) entry which is preliminary data.</text>
</comment>
<dbReference type="SUPFAM" id="SSF54928">
    <property type="entry name" value="RNA-binding domain, RBD"/>
    <property type="match status" value="1"/>
</dbReference>
<dbReference type="InterPro" id="IPR053316">
    <property type="entry name" value="Epigenetic_reg_gene_expr"/>
</dbReference>
<evidence type="ECO:0000256" key="2">
    <source>
        <dbReference type="SAM" id="MobiDB-lite"/>
    </source>
</evidence>
<dbReference type="InterPro" id="IPR000504">
    <property type="entry name" value="RRM_dom"/>
</dbReference>
<feature type="non-terminal residue" evidence="4">
    <location>
        <position position="1"/>
    </location>
</feature>
<dbReference type="EMBL" id="JASCZI010091519">
    <property type="protein sequence ID" value="MED6150578.1"/>
    <property type="molecule type" value="Genomic_DNA"/>
</dbReference>
<keyword evidence="5" id="KW-1185">Reference proteome</keyword>